<dbReference type="AlphaFoldDB" id="A0A3P6TI77"/>
<reference evidence="2 3" key="1">
    <citation type="submission" date="2018-11" db="EMBL/GenBank/DDBJ databases">
        <authorList>
            <consortium name="Pathogen Informatics"/>
        </authorList>
    </citation>
    <scope>NUCLEOTIDE SEQUENCE [LARGE SCALE GENOMIC DNA]</scope>
</reference>
<feature type="compositionally biased region" description="Gly residues" evidence="1">
    <location>
        <begin position="168"/>
        <end position="185"/>
    </location>
</feature>
<proteinExistence type="predicted"/>
<evidence type="ECO:0000256" key="1">
    <source>
        <dbReference type="SAM" id="MobiDB-lite"/>
    </source>
</evidence>
<accession>A0A3P6TI77</accession>
<evidence type="ECO:0000313" key="3">
    <source>
        <dbReference type="Proteomes" id="UP000281553"/>
    </source>
</evidence>
<feature type="non-terminal residue" evidence="2">
    <location>
        <position position="222"/>
    </location>
</feature>
<gene>
    <name evidence="2" type="ORF">DILT_LOCUS3390</name>
</gene>
<evidence type="ECO:0000313" key="2">
    <source>
        <dbReference type="EMBL" id="VDK82823.1"/>
    </source>
</evidence>
<dbReference type="Proteomes" id="UP000281553">
    <property type="component" value="Unassembled WGS sequence"/>
</dbReference>
<dbReference type="EMBL" id="UYRU01043579">
    <property type="protein sequence ID" value="VDK82823.1"/>
    <property type="molecule type" value="Genomic_DNA"/>
</dbReference>
<organism evidence="2 3">
    <name type="scientific">Dibothriocephalus latus</name>
    <name type="common">Fish tapeworm</name>
    <name type="synonym">Diphyllobothrium latum</name>
    <dbReference type="NCBI Taxonomy" id="60516"/>
    <lineage>
        <taxon>Eukaryota</taxon>
        <taxon>Metazoa</taxon>
        <taxon>Spiralia</taxon>
        <taxon>Lophotrochozoa</taxon>
        <taxon>Platyhelminthes</taxon>
        <taxon>Cestoda</taxon>
        <taxon>Eucestoda</taxon>
        <taxon>Diphyllobothriidea</taxon>
        <taxon>Diphyllobothriidae</taxon>
        <taxon>Dibothriocephalus</taxon>
    </lineage>
</organism>
<feature type="compositionally biased region" description="Low complexity" evidence="1">
    <location>
        <begin position="150"/>
        <end position="163"/>
    </location>
</feature>
<keyword evidence="3" id="KW-1185">Reference proteome</keyword>
<protein>
    <submittedName>
        <fullName evidence="2">Uncharacterized protein</fullName>
    </submittedName>
</protein>
<feature type="region of interest" description="Disordered" evidence="1">
    <location>
        <begin position="148"/>
        <end position="222"/>
    </location>
</feature>
<sequence>MTLNEQTKVVSPDFVVDHLLIDSAPPPGFQADVQSLMTSDSLTNHSRSSDGPYGAQWPTPLGSQPVQSHSDRGTPHLPDGFELTDDDGADLTIAANLHNACVPTDDELALANDSPDSAENTLTHHFRGMSVFDASRANHIWAVGAERRSGNGTTGATVAASSTDFSPGSGGFVIPKGGGSPGTGVSGSTPIAGAQAHSADGSHDLNSSSSDVGTPGGAGVPP</sequence>
<feature type="region of interest" description="Disordered" evidence="1">
    <location>
        <begin position="40"/>
        <end position="76"/>
    </location>
</feature>
<name>A0A3P6TI77_DIBLA</name>